<evidence type="ECO:0000256" key="3">
    <source>
        <dbReference type="ARBA" id="ARBA00022496"/>
    </source>
</evidence>
<dbReference type="EMBL" id="NSKD01000003">
    <property type="protein sequence ID" value="PAU80373.1"/>
    <property type="molecule type" value="Genomic_DNA"/>
</dbReference>
<accession>A0A2A2F768</accession>
<dbReference type="SUPFAM" id="SSF50331">
    <property type="entry name" value="MOP-like"/>
    <property type="match status" value="1"/>
</dbReference>
<keyword evidence="4" id="KW-0547">Nucleotide-binding</keyword>
<keyword evidence="11" id="KW-1185">Reference proteome</keyword>
<dbReference type="InterPro" id="IPR027417">
    <property type="entry name" value="P-loop_NTPase"/>
</dbReference>
<dbReference type="GO" id="GO:0015697">
    <property type="term" value="P:quaternary ammonium group transport"/>
    <property type="evidence" value="ECO:0007669"/>
    <property type="project" value="UniProtKB-ARBA"/>
</dbReference>
<keyword evidence="6" id="KW-0408">Iron</keyword>
<reference evidence="10 11" key="1">
    <citation type="submission" date="2017-08" db="EMBL/GenBank/DDBJ databases">
        <title>Halovibrio sewagensis sp. nov., isolated from wastewater of high salinity.</title>
        <authorList>
            <person name="Dong X."/>
            <person name="Zhang G."/>
        </authorList>
    </citation>
    <scope>NUCLEOTIDE SEQUENCE [LARGE SCALE GENOMIC DNA]</scope>
    <source>
        <strain evidence="10 11">YL5-2</strain>
    </source>
</reference>
<dbReference type="InterPro" id="IPR050093">
    <property type="entry name" value="ABC_SmlMolc_Importer"/>
</dbReference>
<dbReference type="GO" id="GO:0015408">
    <property type="term" value="F:ABC-type ferric iron transporter activity"/>
    <property type="evidence" value="ECO:0007669"/>
    <property type="project" value="InterPro"/>
</dbReference>
<keyword evidence="3" id="KW-0410">Iron transport</keyword>
<evidence type="ECO:0000256" key="5">
    <source>
        <dbReference type="ARBA" id="ARBA00022840"/>
    </source>
</evidence>
<evidence type="ECO:0000313" key="11">
    <source>
        <dbReference type="Proteomes" id="UP000218896"/>
    </source>
</evidence>
<dbReference type="InterPro" id="IPR017871">
    <property type="entry name" value="ABC_transporter-like_CS"/>
</dbReference>
<name>A0A2A2F768_9GAMM</name>
<evidence type="ECO:0000256" key="8">
    <source>
        <dbReference type="ARBA" id="ARBA00023136"/>
    </source>
</evidence>
<keyword evidence="2" id="KW-1003">Cell membrane</keyword>
<dbReference type="InterPro" id="IPR003593">
    <property type="entry name" value="AAA+_ATPase"/>
</dbReference>
<dbReference type="CDD" id="cd03259">
    <property type="entry name" value="ABC_Carb_Solutes_like"/>
    <property type="match status" value="1"/>
</dbReference>
<dbReference type="AlphaFoldDB" id="A0A2A2F768"/>
<comment type="caution">
    <text evidence="10">The sequence shown here is derived from an EMBL/GenBank/DDBJ whole genome shotgun (WGS) entry which is preliminary data.</text>
</comment>
<dbReference type="SMART" id="SM00382">
    <property type="entry name" value="AAA"/>
    <property type="match status" value="1"/>
</dbReference>
<dbReference type="PANTHER" id="PTHR42781">
    <property type="entry name" value="SPERMIDINE/PUTRESCINE IMPORT ATP-BINDING PROTEIN POTA"/>
    <property type="match status" value="1"/>
</dbReference>
<dbReference type="FunFam" id="3.40.50.300:FF:000425">
    <property type="entry name" value="Probable ABC transporter, ATP-binding subunit"/>
    <property type="match status" value="1"/>
</dbReference>
<evidence type="ECO:0000256" key="6">
    <source>
        <dbReference type="ARBA" id="ARBA00023004"/>
    </source>
</evidence>
<evidence type="ECO:0000256" key="4">
    <source>
        <dbReference type="ARBA" id="ARBA00022741"/>
    </source>
</evidence>
<evidence type="ECO:0000256" key="7">
    <source>
        <dbReference type="ARBA" id="ARBA00023065"/>
    </source>
</evidence>
<keyword evidence="1" id="KW-0813">Transport</keyword>
<dbReference type="Pfam" id="PF08402">
    <property type="entry name" value="TOBE_2"/>
    <property type="match status" value="1"/>
</dbReference>
<evidence type="ECO:0000313" key="10">
    <source>
        <dbReference type="EMBL" id="PAU80373.1"/>
    </source>
</evidence>
<dbReference type="SUPFAM" id="SSF52540">
    <property type="entry name" value="P-loop containing nucleoside triphosphate hydrolases"/>
    <property type="match status" value="1"/>
</dbReference>
<evidence type="ECO:0000256" key="2">
    <source>
        <dbReference type="ARBA" id="ARBA00022475"/>
    </source>
</evidence>
<proteinExistence type="predicted"/>
<keyword evidence="5 10" id="KW-0067">ATP-binding</keyword>
<dbReference type="OrthoDB" id="9802264at2"/>
<dbReference type="InterPro" id="IPR013611">
    <property type="entry name" value="Transp-assoc_OB_typ2"/>
</dbReference>
<dbReference type="Gene3D" id="3.40.50.300">
    <property type="entry name" value="P-loop containing nucleotide triphosphate hydrolases"/>
    <property type="match status" value="1"/>
</dbReference>
<dbReference type="GO" id="GO:0016887">
    <property type="term" value="F:ATP hydrolysis activity"/>
    <property type="evidence" value="ECO:0007669"/>
    <property type="project" value="InterPro"/>
</dbReference>
<dbReference type="Pfam" id="PF00005">
    <property type="entry name" value="ABC_tran"/>
    <property type="match status" value="1"/>
</dbReference>
<feature type="domain" description="ABC transporter" evidence="9">
    <location>
        <begin position="18"/>
        <end position="248"/>
    </location>
</feature>
<dbReference type="PROSITE" id="PS50893">
    <property type="entry name" value="ABC_TRANSPORTER_2"/>
    <property type="match status" value="1"/>
</dbReference>
<protein>
    <submittedName>
        <fullName evidence="10">Iron ABC transporter ATP-binding protein</fullName>
    </submittedName>
</protein>
<dbReference type="GO" id="GO:0043190">
    <property type="term" value="C:ATP-binding cassette (ABC) transporter complex"/>
    <property type="evidence" value="ECO:0007669"/>
    <property type="project" value="InterPro"/>
</dbReference>
<dbReference type="InterPro" id="IPR008995">
    <property type="entry name" value="Mo/tungstate-bd_C_term_dom"/>
</dbReference>
<dbReference type="PANTHER" id="PTHR42781:SF4">
    <property type="entry name" value="SPERMIDINE_PUTRESCINE IMPORT ATP-BINDING PROTEIN POTA"/>
    <property type="match status" value="1"/>
</dbReference>
<dbReference type="GO" id="GO:0005524">
    <property type="term" value="F:ATP binding"/>
    <property type="evidence" value="ECO:0007669"/>
    <property type="project" value="UniProtKB-KW"/>
</dbReference>
<dbReference type="PROSITE" id="PS00211">
    <property type="entry name" value="ABC_TRANSPORTER_1"/>
    <property type="match status" value="1"/>
</dbReference>
<organism evidence="10 11">
    <name type="scientific">Halovibrio salipaludis</name>
    <dbReference type="NCBI Taxonomy" id="2032626"/>
    <lineage>
        <taxon>Bacteria</taxon>
        <taxon>Pseudomonadati</taxon>
        <taxon>Pseudomonadota</taxon>
        <taxon>Gammaproteobacteria</taxon>
        <taxon>Oceanospirillales</taxon>
        <taxon>Halomonadaceae</taxon>
        <taxon>Halovibrio</taxon>
    </lineage>
</organism>
<dbReference type="RefSeq" id="WP_095617216.1">
    <property type="nucleotide sequence ID" value="NZ_NSKD01000003.1"/>
</dbReference>
<dbReference type="Proteomes" id="UP000218896">
    <property type="component" value="Unassembled WGS sequence"/>
</dbReference>
<sequence>MREYSPIHSTAPASTPLLSTRHLVRRFRDADRPAVDNVCFELYRGEILALLGPSGCGKTTTLRMIAGFETPDSGSVLLGERDITNVPTQKRRIGMVFQDYALFPHMTLAENVAFAMTHLPRKQRHARALEWLALVNMAELGERFPEELSGGQQQRVALVRTLAAEPELVLLDEPFSNLDAGLRERTRKEMRELFKKTGTTVILVTHDQAEAMTMADRIGVMRQGRLLQVGPPQAVYREPADAFVAEFLGHTNLLEGEAAGLSAATALGPISLNTQAHGPVTLSLRPEDLALVRSEDPDSAIIVDREFRGHDYFYLLARGDSRYCAIVPNHDPLEVGARVRLQTAGEASVLPDEGRSQTQH</sequence>
<evidence type="ECO:0000256" key="1">
    <source>
        <dbReference type="ARBA" id="ARBA00022448"/>
    </source>
</evidence>
<dbReference type="InterPro" id="IPR003439">
    <property type="entry name" value="ABC_transporter-like_ATP-bd"/>
</dbReference>
<gene>
    <name evidence="10" type="ORF">CK501_07960</name>
</gene>
<evidence type="ECO:0000259" key="9">
    <source>
        <dbReference type="PROSITE" id="PS50893"/>
    </source>
</evidence>
<keyword evidence="8" id="KW-0472">Membrane</keyword>
<dbReference type="InterPro" id="IPR015853">
    <property type="entry name" value="ABC_transpr_FbpC"/>
</dbReference>
<keyword evidence="7" id="KW-0406">Ion transport</keyword>